<keyword evidence="4" id="KW-1185">Reference proteome</keyword>
<feature type="compositionally biased region" description="Acidic residues" evidence="1">
    <location>
        <begin position="252"/>
        <end position="267"/>
    </location>
</feature>
<evidence type="ECO:0000256" key="1">
    <source>
        <dbReference type="SAM" id="MobiDB-lite"/>
    </source>
</evidence>
<dbReference type="AlphaFoldDB" id="A0A835AEA8"/>
<dbReference type="PANTHER" id="PTHR38926">
    <property type="entry name" value="F-BOX DOMAIN CONTAINING PROTEIN, EXPRESSED"/>
    <property type="match status" value="1"/>
</dbReference>
<evidence type="ECO:0000313" key="4">
    <source>
        <dbReference type="Proteomes" id="UP000636709"/>
    </source>
</evidence>
<dbReference type="SUPFAM" id="SSF81383">
    <property type="entry name" value="F-box domain"/>
    <property type="match status" value="1"/>
</dbReference>
<dbReference type="PANTHER" id="PTHR38926:SF77">
    <property type="entry name" value="OS08G0195000 PROTEIN"/>
    <property type="match status" value="1"/>
</dbReference>
<dbReference type="SUPFAM" id="SSF52047">
    <property type="entry name" value="RNI-like"/>
    <property type="match status" value="1"/>
</dbReference>
<dbReference type="InterPro" id="IPR036047">
    <property type="entry name" value="F-box-like_dom_sf"/>
</dbReference>
<proteinExistence type="predicted"/>
<evidence type="ECO:0000313" key="3">
    <source>
        <dbReference type="EMBL" id="KAF8662509.1"/>
    </source>
</evidence>
<dbReference type="Pfam" id="PF12937">
    <property type="entry name" value="F-box-like"/>
    <property type="match status" value="1"/>
</dbReference>
<dbReference type="FunFam" id="1.20.1280.50:FF:000037">
    <property type="entry name" value="F-box protein SKIP19"/>
    <property type="match status" value="1"/>
</dbReference>
<accession>A0A835AEA8</accession>
<dbReference type="Gene3D" id="1.20.1280.50">
    <property type="match status" value="1"/>
</dbReference>
<sequence>MENSMHLTAPRKPEANRLRFRLSSLHLLHLKYQTKLPTNISRRRLRWTRYYIVVCTMDLDPSPLPESPVRDWSQLPLDPLSSIFMKLGAIEILMGAGIVCRSWLDAAKTPELWRFVDMTRHKLVFLKNEGTMCAIAKVAIDRSNGRMESFWAQQFVTCELLDYIASRCNSLKSIRLIACAYVWDVSLAKLADKCPLLEEIECSYQTQPAEFFRYVGRVRPNLKRLRIHIEEWYDSDQIMREMEEENRQRYDYDDEGEDEEPEEESFEQWEARKNEGAIAIAESLPELRLLQMAGNSLTNKGLYAILDGCPHLECLDISDCSNLHVDNELKARCTKLKHVWLPGQPNKVRCPDLHVIGEHEGEDYSDIMNSLSEEEDMNLSADEEMDDGSYCGNCWQDYLSPPSSPDASSRPDLSKVTCDDTSFYTDIHEYYSL</sequence>
<dbReference type="EMBL" id="JACEFO010002380">
    <property type="protein sequence ID" value="KAF8662509.1"/>
    <property type="molecule type" value="Genomic_DNA"/>
</dbReference>
<evidence type="ECO:0000259" key="2">
    <source>
        <dbReference type="Pfam" id="PF12937"/>
    </source>
</evidence>
<dbReference type="InterPro" id="IPR032675">
    <property type="entry name" value="LRR_dom_sf"/>
</dbReference>
<dbReference type="Gene3D" id="3.80.10.10">
    <property type="entry name" value="Ribonuclease Inhibitor"/>
    <property type="match status" value="1"/>
</dbReference>
<comment type="caution">
    <text evidence="3">The sequence shown here is derived from an EMBL/GenBank/DDBJ whole genome shotgun (WGS) entry which is preliminary data.</text>
</comment>
<name>A0A835AEA8_9POAL</name>
<organism evidence="3 4">
    <name type="scientific">Digitaria exilis</name>
    <dbReference type="NCBI Taxonomy" id="1010633"/>
    <lineage>
        <taxon>Eukaryota</taxon>
        <taxon>Viridiplantae</taxon>
        <taxon>Streptophyta</taxon>
        <taxon>Embryophyta</taxon>
        <taxon>Tracheophyta</taxon>
        <taxon>Spermatophyta</taxon>
        <taxon>Magnoliopsida</taxon>
        <taxon>Liliopsida</taxon>
        <taxon>Poales</taxon>
        <taxon>Poaceae</taxon>
        <taxon>PACMAD clade</taxon>
        <taxon>Panicoideae</taxon>
        <taxon>Panicodae</taxon>
        <taxon>Paniceae</taxon>
        <taxon>Anthephorinae</taxon>
        <taxon>Digitaria</taxon>
    </lineage>
</organism>
<gene>
    <name evidence="3" type="ORF">HU200_056103</name>
</gene>
<reference evidence="3" key="1">
    <citation type="submission" date="2020-07" db="EMBL/GenBank/DDBJ databases">
        <title>Genome sequence and genetic diversity analysis of an under-domesticated orphan crop, white fonio (Digitaria exilis).</title>
        <authorList>
            <person name="Bennetzen J.L."/>
            <person name="Chen S."/>
            <person name="Ma X."/>
            <person name="Wang X."/>
            <person name="Yssel A.E.J."/>
            <person name="Chaluvadi S.R."/>
            <person name="Johnson M."/>
            <person name="Gangashetty P."/>
            <person name="Hamidou F."/>
            <person name="Sanogo M.D."/>
            <person name="Zwaenepoel A."/>
            <person name="Wallace J."/>
            <person name="Van De Peer Y."/>
            <person name="Van Deynze A."/>
        </authorList>
    </citation>
    <scope>NUCLEOTIDE SEQUENCE</scope>
    <source>
        <tissue evidence="3">Leaves</tissue>
    </source>
</reference>
<feature type="domain" description="F-box" evidence="2">
    <location>
        <begin position="72"/>
        <end position="117"/>
    </location>
</feature>
<dbReference type="InterPro" id="IPR001810">
    <property type="entry name" value="F-box_dom"/>
</dbReference>
<protein>
    <recommendedName>
        <fullName evidence="2">F-box domain-containing protein</fullName>
    </recommendedName>
</protein>
<feature type="region of interest" description="Disordered" evidence="1">
    <location>
        <begin position="244"/>
        <end position="268"/>
    </location>
</feature>
<dbReference type="OrthoDB" id="2095648at2759"/>
<dbReference type="Proteomes" id="UP000636709">
    <property type="component" value="Unassembled WGS sequence"/>
</dbReference>